<keyword evidence="3" id="KW-1185">Reference proteome</keyword>
<organism evidence="2 3">
    <name type="scientific">Parapedobacter composti</name>
    <dbReference type="NCBI Taxonomy" id="623281"/>
    <lineage>
        <taxon>Bacteria</taxon>
        <taxon>Pseudomonadati</taxon>
        <taxon>Bacteroidota</taxon>
        <taxon>Sphingobacteriia</taxon>
        <taxon>Sphingobacteriales</taxon>
        <taxon>Sphingobacteriaceae</taxon>
        <taxon>Parapedobacter</taxon>
    </lineage>
</organism>
<reference evidence="2 3" key="1">
    <citation type="submission" date="2016-10" db="EMBL/GenBank/DDBJ databases">
        <authorList>
            <person name="de Groot N.N."/>
        </authorList>
    </citation>
    <scope>NUCLEOTIDE SEQUENCE [LARGE SCALE GENOMIC DNA]</scope>
    <source>
        <strain evidence="2 3">DSM 22900</strain>
    </source>
</reference>
<proteinExistence type="predicted"/>
<feature type="domain" description="Ricin B lectin" evidence="1">
    <location>
        <begin position="172"/>
        <end position="259"/>
    </location>
</feature>
<protein>
    <submittedName>
        <fullName evidence="2">Ricin-type beta-trefoil lectin domain-like</fullName>
    </submittedName>
</protein>
<dbReference type="Pfam" id="PF14200">
    <property type="entry name" value="RicinB_lectin_2"/>
    <property type="match status" value="1"/>
</dbReference>
<evidence type="ECO:0000259" key="1">
    <source>
        <dbReference type="Pfam" id="PF14200"/>
    </source>
</evidence>
<evidence type="ECO:0000313" key="3">
    <source>
        <dbReference type="Proteomes" id="UP000199577"/>
    </source>
</evidence>
<dbReference type="CDD" id="cd00161">
    <property type="entry name" value="beta-trefoil_Ricin-like"/>
    <property type="match status" value="1"/>
</dbReference>
<dbReference type="InterPro" id="IPR000772">
    <property type="entry name" value="Ricin_B_lectin"/>
</dbReference>
<accession>A0A1I1KWI9</accession>
<dbReference type="InterPro" id="IPR035992">
    <property type="entry name" value="Ricin_B-like_lectins"/>
</dbReference>
<dbReference type="EMBL" id="FOLL01000017">
    <property type="protein sequence ID" value="SFC65166.1"/>
    <property type="molecule type" value="Genomic_DNA"/>
</dbReference>
<dbReference type="STRING" id="623281.SAMN05421747_11767"/>
<dbReference type="AlphaFoldDB" id="A0A1I1KWI9"/>
<dbReference type="SUPFAM" id="SSF50370">
    <property type="entry name" value="Ricin B-like lectins"/>
    <property type="match status" value="1"/>
</dbReference>
<keyword evidence="2" id="KW-0430">Lectin</keyword>
<dbReference type="Gene3D" id="2.60.40.2340">
    <property type="match status" value="1"/>
</dbReference>
<evidence type="ECO:0000313" key="2">
    <source>
        <dbReference type="EMBL" id="SFC65166.1"/>
    </source>
</evidence>
<dbReference type="Gene3D" id="2.80.10.50">
    <property type="match status" value="1"/>
</dbReference>
<sequence length="630" mass="70070">MKRPIFSMILGFVLVASCDKQFETPPHPGRMIKEFKLESGQVGAATIYREGDVFKILVRVDSKTDLTNITPIITISDQATISPESGKPIDVSATKTVIYTVTSASGLSRQWEVEFRVYESGITDYDTYSIATSTGLVLQTAGNMDFNEKYWANATMTVAAAEATTAENLQRWQEWDLIYHTTENDVRYYQLRNLNSGMFLQAADAGAPVTQNPELKTNADLQLWQIEESTETGQYEISNKANGLYLTLSGLGVANLTVVNAEKQESERQRWTLTKLPKDSYRDGDVTQFFARTTGSVAFDQGTSIPLSDGRILWVTQDAWYEGNLTPNGRLYGDRFISYTNSIIIQSTIDNWDPRSPMMTRQGAHHNIGNICPIPAGAGRNWVGPGVELGDYVYLHGGEGNGLDDTDQAIYKLKKESGNEWNQVERLAIPGMTGQLDISYKDGMVKSGDGYVYVYGERAKPETFGYNTLLYVARFPHENPTSWTFWDGTTWASAPSTASAAVIGEGNGTNNFGYLNGKYLHLTMDQGFYCGIPSLNMYISTSASPTGPFTEPKLVYSFSEYYKGYNARVYTPIIHAASQNGKNELLLTYSINFGACAENNENNVKEDDGNLDPYYYRVKGVRVPYEMIGL</sequence>
<name>A0A1I1KWI9_9SPHI</name>
<dbReference type="PROSITE" id="PS51257">
    <property type="entry name" value="PROKAR_LIPOPROTEIN"/>
    <property type="match status" value="1"/>
</dbReference>
<dbReference type="RefSeq" id="WP_244519001.1">
    <property type="nucleotide sequence ID" value="NZ_FOLL01000017.1"/>
</dbReference>
<dbReference type="GO" id="GO:0030246">
    <property type="term" value="F:carbohydrate binding"/>
    <property type="evidence" value="ECO:0007669"/>
    <property type="project" value="UniProtKB-KW"/>
</dbReference>
<dbReference type="Proteomes" id="UP000199577">
    <property type="component" value="Unassembled WGS sequence"/>
</dbReference>
<gene>
    <name evidence="2" type="ORF">SAMN05421747_11767</name>
</gene>
<dbReference type="PROSITE" id="PS50231">
    <property type="entry name" value="RICIN_B_LECTIN"/>
    <property type="match status" value="1"/>
</dbReference>